<proteinExistence type="predicted"/>
<evidence type="ECO:0000313" key="2">
    <source>
        <dbReference type="Proteomes" id="UP000515570"/>
    </source>
</evidence>
<dbReference type="AlphaFoldDB" id="A0A7G5FIP1"/>
<gene>
    <name evidence="1" type="ORF">HW450_06660</name>
</gene>
<organism evidence="1 2">
    <name type="scientific">Corynebacterium hindlerae</name>
    <dbReference type="NCBI Taxonomy" id="699041"/>
    <lineage>
        <taxon>Bacteria</taxon>
        <taxon>Bacillati</taxon>
        <taxon>Actinomycetota</taxon>
        <taxon>Actinomycetes</taxon>
        <taxon>Mycobacteriales</taxon>
        <taxon>Corynebacteriaceae</taxon>
        <taxon>Corynebacterium</taxon>
    </lineage>
</organism>
<accession>A0A7G5FIP1</accession>
<dbReference type="EMBL" id="CP059833">
    <property type="protein sequence ID" value="QMV86482.1"/>
    <property type="molecule type" value="Genomic_DNA"/>
</dbReference>
<reference evidence="1 2" key="1">
    <citation type="submission" date="2020-07" db="EMBL/GenBank/DDBJ databases">
        <title>non toxigenic Corynebacterium sp. nov from a clinical source.</title>
        <authorList>
            <person name="Bernier A.-M."/>
            <person name="Bernard K."/>
        </authorList>
    </citation>
    <scope>NUCLEOTIDE SEQUENCE [LARGE SCALE GENOMIC DNA]</scope>
    <source>
        <strain evidence="2">NML 93-0612</strain>
    </source>
</reference>
<evidence type="ECO:0000313" key="1">
    <source>
        <dbReference type="EMBL" id="QMV86482.1"/>
    </source>
</evidence>
<dbReference type="Proteomes" id="UP000515570">
    <property type="component" value="Chromosome"/>
</dbReference>
<sequence>MTLRATWPPQSCPAYYQFPNGVQVADISEHLTSNGGQVVQYVARSTRLDGLNKGEVLKDLMKARDLLNREIRRIQDAQ</sequence>
<protein>
    <submittedName>
        <fullName evidence="1">DUF3310 domain-containing protein</fullName>
    </submittedName>
</protein>
<keyword evidence="2" id="KW-1185">Reference proteome</keyword>
<name>A0A7G5FIP1_9CORY</name>